<dbReference type="Proteomes" id="UP000049222">
    <property type="component" value="Unassembled WGS sequence"/>
</dbReference>
<dbReference type="STRING" id="420998.JDO7802_01098"/>
<gene>
    <name evidence="1" type="ORF">JDO7802_01098</name>
</gene>
<name>A0A0M6YFH5_9RHOB</name>
<sequence length="115" mass="12598">MALWCRVLTKRLRAFNDVDSGLGGTIATLTKQVDDLKASIDTATECARDRADLLEQGNARADDRIGRMEMLLVSLEDLEGDVAEHLLQDEASAQVDMLPSFRASRPDAVASEGHR</sequence>
<dbReference type="EMBL" id="CXSU01000011">
    <property type="protein sequence ID" value="CTQ49088.1"/>
    <property type="molecule type" value="Genomic_DNA"/>
</dbReference>
<proteinExistence type="predicted"/>
<reference evidence="1 2" key="1">
    <citation type="submission" date="2015-07" db="EMBL/GenBank/DDBJ databases">
        <authorList>
            <person name="Noorani M."/>
        </authorList>
    </citation>
    <scope>NUCLEOTIDE SEQUENCE [LARGE SCALE GENOMIC DNA]</scope>
    <source>
        <strain evidence="1 2">CECT 7802</strain>
    </source>
</reference>
<accession>A0A0M6YFH5</accession>
<evidence type="ECO:0000313" key="1">
    <source>
        <dbReference type="EMBL" id="CTQ49088.1"/>
    </source>
</evidence>
<dbReference type="AlphaFoldDB" id="A0A0M6YFH5"/>
<evidence type="ECO:0000313" key="2">
    <source>
        <dbReference type="Proteomes" id="UP000049222"/>
    </source>
</evidence>
<keyword evidence="2" id="KW-1185">Reference proteome</keyword>
<protein>
    <submittedName>
        <fullName evidence="1">Uncharacterized protein</fullName>
    </submittedName>
</protein>
<organism evidence="1 2">
    <name type="scientific">Jannaschia donghaensis</name>
    <dbReference type="NCBI Taxonomy" id="420998"/>
    <lineage>
        <taxon>Bacteria</taxon>
        <taxon>Pseudomonadati</taxon>
        <taxon>Pseudomonadota</taxon>
        <taxon>Alphaproteobacteria</taxon>
        <taxon>Rhodobacterales</taxon>
        <taxon>Roseobacteraceae</taxon>
        <taxon>Jannaschia</taxon>
    </lineage>
</organism>